<evidence type="ECO:0000256" key="1">
    <source>
        <dbReference type="SAM" id="MobiDB-lite"/>
    </source>
</evidence>
<evidence type="ECO:0000313" key="2">
    <source>
        <dbReference type="EMBL" id="KAG0725228.1"/>
    </source>
</evidence>
<dbReference type="AlphaFoldDB" id="A0A8J4YC29"/>
<feature type="region of interest" description="Disordered" evidence="1">
    <location>
        <begin position="1"/>
        <end position="27"/>
    </location>
</feature>
<keyword evidence="3" id="KW-1185">Reference proteome</keyword>
<comment type="caution">
    <text evidence="2">The sequence shown here is derived from an EMBL/GenBank/DDBJ whole genome shotgun (WGS) entry which is preliminary data.</text>
</comment>
<proteinExistence type="predicted"/>
<organism evidence="2 3">
    <name type="scientific">Chionoecetes opilio</name>
    <name type="common">Atlantic snow crab</name>
    <name type="synonym">Cancer opilio</name>
    <dbReference type="NCBI Taxonomy" id="41210"/>
    <lineage>
        <taxon>Eukaryota</taxon>
        <taxon>Metazoa</taxon>
        <taxon>Ecdysozoa</taxon>
        <taxon>Arthropoda</taxon>
        <taxon>Crustacea</taxon>
        <taxon>Multicrustacea</taxon>
        <taxon>Malacostraca</taxon>
        <taxon>Eumalacostraca</taxon>
        <taxon>Eucarida</taxon>
        <taxon>Decapoda</taxon>
        <taxon>Pleocyemata</taxon>
        <taxon>Brachyura</taxon>
        <taxon>Eubrachyura</taxon>
        <taxon>Majoidea</taxon>
        <taxon>Majidae</taxon>
        <taxon>Chionoecetes</taxon>
    </lineage>
</organism>
<dbReference type="EMBL" id="JACEEZ010005836">
    <property type="protein sequence ID" value="KAG0725228.1"/>
    <property type="molecule type" value="Genomic_DNA"/>
</dbReference>
<gene>
    <name evidence="2" type="ORF">GWK47_039010</name>
</gene>
<evidence type="ECO:0000313" key="3">
    <source>
        <dbReference type="Proteomes" id="UP000770661"/>
    </source>
</evidence>
<protein>
    <submittedName>
        <fullName evidence="2">Uncharacterized protein</fullName>
    </submittedName>
</protein>
<reference evidence="2" key="1">
    <citation type="submission" date="2020-07" db="EMBL/GenBank/DDBJ databases">
        <title>The High-quality genome of the commercially important snow crab, Chionoecetes opilio.</title>
        <authorList>
            <person name="Jeong J.-H."/>
            <person name="Ryu S."/>
        </authorList>
    </citation>
    <scope>NUCLEOTIDE SEQUENCE</scope>
    <source>
        <strain evidence="2">MADBK_172401_WGS</strain>
        <tissue evidence="2">Digestive gland</tissue>
    </source>
</reference>
<dbReference type="Proteomes" id="UP000770661">
    <property type="component" value="Unassembled WGS sequence"/>
</dbReference>
<accession>A0A8J4YC29</accession>
<sequence>MDIGSMRGLERARPSSTNCGERASRREEIVETGEPGVYRRLVLHWTEKLLQSLLWAYGGPHRRPPHREDDAESFLEVPASSDSIGQKTWLQWSEGGWDESGRQGTRSSPSVSTPRLRTLAWGKVLAFGLSKNSERSFVWLACRLHVHEVILKGCSEPASALPLVTDIGNLQTIRNRWPSWIPRRTTVETSEDLVEFFRPNDTASKLKDWNALAF</sequence>
<name>A0A8J4YC29_CHIOP</name>